<evidence type="ECO:0000256" key="1">
    <source>
        <dbReference type="ARBA" id="ARBA00004370"/>
    </source>
</evidence>
<evidence type="ECO:0000256" key="10">
    <source>
        <dbReference type="SAM" id="MobiDB-lite"/>
    </source>
</evidence>
<dbReference type="PANTHER" id="PTHR23354">
    <property type="entry name" value="NUCLEOLAR PROTEIN 7/ESTROGEN RECEPTOR COACTIVATOR-RELATED"/>
    <property type="match status" value="1"/>
</dbReference>
<reference evidence="13" key="1">
    <citation type="submission" date="2013-02" db="EMBL/GenBank/DDBJ databases">
        <authorList>
            <person name="Hughes D."/>
        </authorList>
    </citation>
    <scope>NUCLEOTIDE SEQUENCE</scope>
    <source>
        <strain>Durham</strain>
        <strain evidence="13">NC isolate 2 -- Noor lab</strain>
    </source>
</reference>
<evidence type="ECO:0000313" key="12">
    <source>
        <dbReference type="EnsemblMetazoa" id="MESCA001125-PA"/>
    </source>
</evidence>
<evidence type="ECO:0000259" key="11">
    <source>
        <dbReference type="PROSITE" id="PS51886"/>
    </source>
</evidence>
<evidence type="ECO:0000256" key="6">
    <source>
        <dbReference type="ARBA" id="ARBA00023228"/>
    </source>
</evidence>
<evidence type="ECO:0000256" key="9">
    <source>
        <dbReference type="ARBA" id="ARBA00042134"/>
    </source>
</evidence>
<evidence type="ECO:0000256" key="3">
    <source>
        <dbReference type="ARBA" id="ARBA00004496"/>
    </source>
</evidence>
<proteinExistence type="predicted"/>
<dbReference type="PANTHER" id="PTHR23354:SF131">
    <property type="entry name" value="MTOR-ASSOCIATED PROTEIN MEAK7"/>
    <property type="match status" value="1"/>
</dbReference>
<dbReference type="SMART" id="SM00584">
    <property type="entry name" value="TLDc"/>
    <property type="match status" value="1"/>
</dbReference>
<keyword evidence="5" id="KW-0472">Membrane</keyword>
<protein>
    <recommendedName>
        <fullName evidence="7">MTOR-associated protein MEAK7</fullName>
    </recommendedName>
    <alternativeName>
        <fullName evidence="9">TBC/LysM-associated domain-containing protein 1</fullName>
    </alternativeName>
    <alternativeName>
        <fullName evidence="8">TLD domain-containing protein 1</fullName>
    </alternativeName>
</protein>
<evidence type="ECO:0000256" key="2">
    <source>
        <dbReference type="ARBA" id="ARBA00004371"/>
    </source>
</evidence>
<evidence type="ECO:0000256" key="4">
    <source>
        <dbReference type="ARBA" id="ARBA00022490"/>
    </source>
</evidence>
<dbReference type="Pfam" id="PF07534">
    <property type="entry name" value="TLD"/>
    <property type="match status" value="1"/>
</dbReference>
<evidence type="ECO:0000256" key="7">
    <source>
        <dbReference type="ARBA" id="ARBA00039594"/>
    </source>
</evidence>
<dbReference type="STRING" id="36166.T1GCV2"/>
<sequence>MLHGESFSTLLGKVLNKGPCVIFVQDEDGYLFGGFASASLQLSPNFVGTENAFLFGLTPRMFSCPTTCYNDHYQYLNLHQQTMPNGLGMGGQFDYWGLWLDSEYGIGSSSESCTTFKGYQQLSGKKQFKIRNIEVWAVGDPKLHQPDSDEEEIGGGRSILDKNAEDKAMLEMIGKGPHSDGLREPQE</sequence>
<dbReference type="HOGENOM" id="CLU_098057_0_0_1"/>
<dbReference type="GO" id="GO:0005634">
    <property type="term" value="C:nucleus"/>
    <property type="evidence" value="ECO:0007669"/>
    <property type="project" value="TreeGrafter"/>
</dbReference>
<dbReference type="AlphaFoldDB" id="T1GCV2"/>
<evidence type="ECO:0000256" key="8">
    <source>
        <dbReference type="ARBA" id="ARBA00041780"/>
    </source>
</evidence>
<feature type="domain" description="TLDc" evidence="11">
    <location>
        <begin position="1"/>
        <end position="139"/>
    </location>
</feature>
<name>T1GCV2_MEGSC</name>
<evidence type="ECO:0000256" key="5">
    <source>
        <dbReference type="ARBA" id="ARBA00023136"/>
    </source>
</evidence>
<comment type="subcellular location">
    <subcellularLocation>
        <location evidence="3">Cytoplasm</location>
    </subcellularLocation>
    <subcellularLocation>
        <location evidence="2">Lysosome</location>
    </subcellularLocation>
    <subcellularLocation>
        <location evidence="1">Membrane</location>
    </subcellularLocation>
</comment>
<dbReference type="GO" id="GO:0006979">
    <property type="term" value="P:response to oxidative stress"/>
    <property type="evidence" value="ECO:0007669"/>
    <property type="project" value="TreeGrafter"/>
</dbReference>
<accession>T1GCV2</accession>
<dbReference type="GO" id="GO:0016020">
    <property type="term" value="C:membrane"/>
    <property type="evidence" value="ECO:0007669"/>
    <property type="project" value="UniProtKB-SubCell"/>
</dbReference>
<dbReference type="GO" id="GO:0005764">
    <property type="term" value="C:lysosome"/>
    <property type="evidence" value="ECO:0007669"/>
    <property type="project" value="UniProtKB-SubCell"/>
</dbReference>
<feature type="region of interest" description="Disordered" evidence="10">
    <location>
        <begin position="141"/>
        <end position="161"/>
    </location>
</feature>
<reference evidence="12" key="2">
    <citation type="submission" date="2015-06" db="UniProtKB">
        <authorList>
            <consortium name="EnsemblMetazoa"/>
        </authorList>
    </citation>
    <scope>IDENTIFICATION</scope>
</reference>
<organism evidence="12 13">
    <name type="scientific">Megaselia scalaris</name>
    <name type="common">Humpbacked fly</name>
    <name type="synonym">Phora scalaris</name>
    <dbReference type="NCBI Taxonomy" id="36166"/>
    <lineage>
        <taxon>Eukaryota</taxon>
        <taxon>Metazoa</taxon>
        <taxon>Ecdysozoa</taxon>
        <taxon>Arthropoda</taxon>
        <taxon>Hexapoda</taxon>
        <taxon>Insecta</taxon>
        <taxon>Pterygota</taxon>
        <taxon>Neoptera</taxon>
        <taxon>Endopterygota</taxon>
        <taxon>Diptera</taxon>
        <taxon>Brachycera</taxon>
        <taxon>Muscomorpha</taxon>
        <taxon>Platypezoidea</taxon>
        <taxon>Phoridae</taxon>
        <taxon>Megaseliini</taxon>
        <taxon>Megaselia</taxon>
    </lineage>
</organism>
<keyword evidence="13" id="KW-1185">Reference proteome</keyword>
<dbReference type="PROSITE" id="PS51886">
    <property type="entry name" value="TLDC"/>
    <property type="match status" value="1"/>
</dbReference>
<dbReference type="EnsemblMetazoa" id="MESCA001125-RA">
    <property type="protein sequence ID" value="MESCA001125-PA"/>
    <property type="gene ID" value="MESCA001125"/>
</dbReference>
<keyword evidence="6" id="KW-0458">Lysosome</keyword>
<dbReference type="Proteomes" id="UP000015102">
    <property type="component" value="Unassembled WGS sequence"/>
</dbReference>
<evidence type="ECO:0000313" key="13">
    <source>
        <dbReference type="Proteomes" id="UP000015102"/>
    </source>
</evidence>
<dbReference type="InterPro" id="IPR006571">
    <property type="entry name" value="TLDc_dom"/>
</dbReference>
<dbReference type="EMBL" id="CAQQ02176407">
    <property type="status" value="NOT_ANNOTATED_CDS"/>
    <property type="molecule type" value="Genomic_DNA"/>
</dbReference>
<dbReference type="OMA" id="FFICEEY"/>
<keyword evidence="4" id="KW-0963">Cytoplasm</keyword>